<dbReference type="InterPro" id="IPR014756">
    <property type="entry name" value="Ig_E-set"/>
</dbReference>
<dbReference type="CDD" id="cd00102">
    <property type="entry name" value="IPT"/>
    <property type="match status" value="1"/>
</dbReference>
<accession>A0A494W445</accession>
<keyword evidence="1" id="KW-0732">Signal</keyword>
<dbReference type="SUPFAM" id="SSF81296">
    <property type="entry name" value="E set domains"/>
    <property type="match status" value="2"/>
</dbReference>
<dbReference type="InterPro" id="IPR002909">
    <property type="entry name" value="IPT_dom"/>
</dbReference>
<dbReference type="Gene3D" id="2.120.10.80">
    <property type="entry name" value="Kelch-type beta propeller"/>
    <property type="match status" value="1"/>
</dbReference>
<dbReference type="Gene3D" id="3.30.160.710">
    <property type="match status" value="1"/>
</dbReference>
<evidence type="ECO:0000259" key="2">
    <source>
        <dbReference type="PROSITE" id="PS50927"/>
    </source>
</evidence>
<dbReference type="InterPro" id="IPR015915">
    <property type="entry name" value="Kelch-typ_b-propeller"/>
</dbReference>
<feature type="domain" description="Bulb-type lectin" evidence="2">
    <location>
        <begin position="115"/>
        <end position="249"/>
    </location>
</feature>
<dbReference type="CDD" id="cd00603">
    <property type="entry name" value="IPT_PCSR"/>
    <property type="match status" value="1"/>
</dbReference>
<feature type="signal peptide" evidence="1">
    <location>
        <begin position="1"/>
        <end position="21"/>
    </location>
</feature>
<protein>
    <recommendedName>
        <fullName evidence="2">Bulb-type lectin domain-containing protein</fullName>
    </recommendedName>
</protein>
<sequence length="1152" mass="120431">MGTKNLLSLFLFLITGSFVWAQAPVITNYNPTNGVAGTIVTVTGTGFNNAQKLTIGGIPTVILSNTGTQLTAMVMSGTTGGPVELTTSGGAITAAQTFTIGNSFYPTKVQGKDLSQLTTAGQTLKQSYSVAINADGSTILAGNPTDNGEVFVYSRTKENWKQQGDKLTAINTDGSPENFGNAVALSADGNIAIVGAPNHNQKNGAVWIFTRTNNTWQQTGIKLEGTGGNQNGAFIGRSAAISADGKTIIAGGFSAASKNAVWVFTQSDNRWQQSALLEAPDGGKSSKDKQPVALSADGNTVALKGLNASYVFYHAANGWVAQGGSILGNDQTASQYYPDFQITALALNADGNTLITGGSPETYQFGGAWVFVRTAGQWAQQAKLTPSPRPYNEFSRFGSSVSLSADGNTAAIGMPGYNNFAGAQQGGAMMFFTRNGNTWKAPDLNSILYGKNLNTPGGNDPGALVDTVNHHQGFASAISADGRVSIAGSVSNSSDGGCPWIFAAYGRSSQTITFTPPGPVTYGIPDFDPGAISTNKGLPIKYVVNQLSPATMVNGKLHVTGAGNINISASQDNGNDYYGPSTVYVNFTVNKAPLTARPNDTVRIYQQDNPAFTVKYTGLVNGDTEKSFSSFRVSSAAGKNSLPGVYPITAYIQTSNYDVTNIDGKLTVINPPVAFTIAGKHIYGEADFALNATSPNTTQPITFTSSNPAVATIVSNKIHIVGAGTTQITASQATDGYYPAYSTTQPLTVDKAPLTITAHNVSMYAGDAIPTLTATYAGFVNGDGSADLLSAVRFSTSAPATPDAGTYVISLSGATSNNYLITYTSGKLTVTNAIPTITSFSPSTAIEGSVVTITGTNLDKVTSVKFGATNAASFAASSKTTLQAVVGKGASGTVLIVAPGGTATLSGFTFMYTLPQSNFKLTTTGASCNGSINGAVNITAEQTLNYTATITGNGLNTPYTFTTAKTISNLAAGSYNVCITVAGYTDYKQCYDVVITEPKNLSVYAAINPNQDQLNLTLDGGTSYTIKLNGMQYSTTESSINLPLGLGDNEVEVTTDKLCQGIFKKLFSIGTRIIPYPNPFQSSLKLNLGNKNVGSVAVEIHDLADGKLVYLKQYANQSGILNLDLGELKNHVYSLKLTRDGQENIYKILKQQ</sequence>
<dbReference type="Gene3D" id="2.60.40.1080">
    <property type="match status" value="1"/>
</dbReference>
<dbReference type="AlphaFoldDB" id="A0A494W445"/>
<dbReference type="Pfam" id="PF18676">
    <property type="entry name" value="MBG_2"/>
    <property type="match status" value="2"/>
</dbReference>
<dbReference type="KEGG" id="muh:HYN43_023685"/>
<keyword evidence="4" id="KW-1185">Reference proteome</keyword>
<dbReference type="Proteomes" id="UP000270046">
    <property type="component" value="Chromosome"/>
</dbReference>
<dbReference type="Gene3D" id="2.60.40.10">
    <property type="entry name" value="Immunoglobulins"/>
    <property type="match status" value="2"/>
</dbReference>
<organism evidence="3 4">
    <name type="scientific">Mucilaginibacter celer</name>
    <dbReference type="NCBI Taxonomy" id="2305508"/>
    <lineage>
        <taxon>Bacteria</taxon>
        <taxon>Pseudomonadati</taxon>
        <taxon>Bacteroidota</taxon>
        <taxon>Sphingobacteriia</taxon>
        <taxon>Sphingobacteriales</taxon>
        <taxon>Sphingobacteriaceae</taxon>
        <taxon>Mucilaginibacter</taxon>
    </lineage>
</organism>
<dbReference type="OrthoDB" id="641420at2"/>
<evidence type="ECO:0000313" key="3">
    <source>
        <dbReference type="EMBL" id="AYL98102.1"/>
    </source>
</evidence>
<evidence type="ECO:0000313" key="4">
    <source>
        <dbReference type="Proteomes" id="UP000270046"/>
    </source>
</evidence>
<dbReference type="EMBL" id="CP032869">
    <property type="protein sequence ID" value="AYL98102.1"/>
    <property type="molecule type" value="Genomic_DNA"/>
</dbReference>
<reference evidence="3 4" key="1">
    <citation type="submission" date="2018-10" db="EMBL/GenBank/DDBJ databases">
        <title>Genome sequencing of Mucilaginibacter sp. HYN0043.</title>
        <authorList>
            <person name="Kim M."/>
            <person name="Yi H."/>
        </authorList>
    </citation>
    <scope>NUCLEOTIDE SEQUENCE [LARGE SCALE GENOMIC DNA]</scope>
    <source>
        <strain evidence="3 4">HYN0043</strain>
    </source>
</reference>
<dbReference type="Pfam" id="PF18962">
    <property type="entry name" value="Por_Secre_tail"/>
    <property type="match status" value="1"/>
</dbReference>
<dbReference type="InterPro" id="IPR041286">
    <property type="entry name" value="MBG_2"/>
</dbReference>
<dbReference type="SMART" id="SM00429">
    <property type="entry name" value="IPT"/>
    <property type="match status" value="1"/>
</dbReference>
<proteinExistence type="predicted"/>
<dbReference type="SUPFAM" id="SSF50965">
    <property type="entry name" value="Galactose oxidase, central domain"/>
    <property type="match status" value="1"/>
</dbReference>
<dbReference type="Pfam" id="PF01833">
    <property type="entry name" value="TIG"/>
    <property type="match status" value="2"/>
</dbReference>
<dbReference type="PROSITE" id="PS50927">
    <property type="entry name" value="BULB_LECTIN"/>
    <property type="match status" value="1"/>
</dbReference>
<evidence type="ECO:0000256" key="1">
    <source>
        <dbReference type="SAM" id="SignalP"/>
    </source>
</evidence>
<dbReference type="RefSeq" id="WP_119406383.1">
    <property type="nucleotide sequence ID" value="NZ_CP032869.1"/>
</dbReference>
<dbReference type="InterPro" id="IPR026444">
    <property type="entry name" value="Secre_tail"/>
</dbReference>
<dbReference type="InterPro" id="IPR001480">
    <property type="entry name" value="Bulb-type_lectin_dom"/>
</dbReference>
<dbReference type="SUPFAM" id="SSF49373">
    <property type="entry name" value="Invasin/intimin cell-adhesion fragments"/>
    <property type="match status" value="1"/>
</dbReference>
<dbReference type="InterPro" id="IPR008964">
    <property type="entry name" value="Invasin/intimin_cell_adhesion"/>
</dbReference>
<name>A0A494W445_9SPHI</name>
<gene>
    <name evidence="3" type="ORF">HYN43_023685</name>
</gene>
<feature type="chain" id="PRO_5019714444" description="Bulb-type lectin domain-containing protein" evidence="1">
    <location>
        <begin position="22"/>
        <end position="1152"/>
    </location>
</feature>
<dbReference type="InterPro" id="IPR013783">
    <property type="entry name" value="Ig-like_fold"/>
</dbReference>
<dbReference type="InterPro" id="IPR011043">
    <property type="entry name" value="Gal_Oxase/kelch_b-propeller"/>
</dbReference>